<dbReference type="HAMAP" id="MF_00137">
    <property type="entry name" value="SAICAR_synth"/>
    <property type="match status" value="1"/>
</dbReference>
<evidence type="ECO:0000256" key="4">
    <source>
        <dbReference type="ARBA" id="ARBA00022741"/>
    </source>
</evidence>
<dbReference type="STRING" id="1798375.A2773_00285"/>
<evidence type="ECO:0000256" key="2">
    <source>
        <dbReference type="ARBA" id="ARBA00010190"/>
    </source>
</evidence>
<dbReference type="PANTHER" id="PTHR43700">
    <property type="entry name" value="PHOSPHORIBOSYLAMINOIMIDAZOLE-SUCCINOCARBOXAMIDE SYNTHASE"/>
    <property type="match status" value="1"/>
</dbReference>
<keyword evidence="6 8" id="KW-0067">ATP-binding</keyword>
<reference evidence="10 11" key="1">
    <citation type="journal article" date="2016" name="Nat. Commun.">
        <title>Thousands of microbial genomes shed light on interconnected biogeochemical processes in an aquifer system.</title>
        <authorList>
            <person name="Anantharaman K."/>
            <person name="Brown C.T."/>
            <person name="Hug L.A."/>
            <person name="Sharon I."/>
            <person name="Castelle C.J."/>
            <person name="Probst A.J."/>
            <person name="Thomas B.C."/>
            <person name="Singh A."/>
            <person name="Wilkins M.J."/>
            <person name="Karaoz U."/>
            <person name="Brodie E.L."/>
            <person name="Williams K.H."/>
            <person name="Hubbard S.S."/>
            <person name="Banfield J.F."/>
        </authorList>
    </citation>
    <scope>NUCLEOTIDE SEQUENCE [LARGE SCALE GENOMIC DNA]</scope>
</reference>
<evidence type="ECO:0000256" key="3">
    <source>
        <dbReference type="ARBA" id="ARBA00022598"/>
    </source>
</evidence>
<dbReference type="InterPro" id="IPR028923">
    <property type="entry name" value="SAICAR_synt/ADE2_N"/>
</dbReference>
<accession>A0A1F5ZKX8</accession>
<dbReference type="GO" id="GO:0005737">
    <property type="term" value="C:cytoplasm"/>
    <property type="evidence" value="ECO:0007669"/>
    <property type="project" value="TreeGrafter"/>
</dbReference>
<organism evidence="10 11">
    <name type="scientific">Candidatus Gottesmanbacteria bacterium RIFCSPHIGHO2_01_FULL_39_10</name>
    <dbReference type="NCBI Taxonomy" id="1798375"/>
    <lineage>
        <taxon>Bacteria</taxon>
        <taxon>Candidatus Gottesmaniibacteriota</taxon>
    </lineage>
</organism>
<gene>
    <name evidence="8" type="primary">purC</name>
    <name evidence="10" type="ORF">A2773_00285</name>
</gene>
<dbReference type="GO" id="GO:0006189">
    <property type="term" value="P:'de novo' IMP biosynthetic process"/>
    <property type="evidence" value="ECO:0007669"/>
    <property type="project" value="UniProtKB-UniRule"/>
</dbReference>
<evidence type="ECO:0000259" key="9">
    <source>
        <dbReference type="Pfam" id="PF01259"/>
    </source>
</evidence>
<dbReference type="PROSITE" id="PS01058">
    <property type="entry name" value="SAICAR_SYNTHETASE_2"/>
    <property type="match status" value="1"/>
</dbReference>
<feature type="domain" description="SAICAR synthetase/ADE2 N-terminal" evidence="9">
    <location>
        <begin position="27"/>
        <end position="265"/>
    </location>
</feature>
<dbReference type="Pfam" id="PF01259">
    <property type="entry name" value="SAICAR_synt"/>
    <property type="match status" value="1"/>
</dbReference>
<dbReference type="EMBL" id="MFJE01000063">
    <property type="protein sequence ID" value="OGG13033.1"/>
    <property type="molecule type" value="Genomic_DNA"/>
</dbReference>
<dbReference type="GO" id="GO:0004639">
    <property type="term" value="F:phosphoribosylaminoimidazolesuccinocarboxamide synthase activity"/>
    <property type="evidence" value="ECO:0007669"/>
    <property type="project" value="UniProtKB-UniRule"/>
</dbReference>
<sequence>MISKNILSKASKKLLKETNISFLGKRTQGKVRDIYLKDGKRILITTDRISAFDKVLGYIPYKGQVLNQLSAWWFAKTKNIVDNHLLEIPHPSISLVKNAKPYPVEMVVRGYITGVTTTAIWYWYEKGERIIYGLKFPDGLRKNQKLPSPILTPTTKAEKGAHDEKLTHDDILIRKLVSPKILAQMEKAALALYKKGNSILNKKGLILVDTKYEFGEYNGKLVFIDEIHTPDSSRYWIAKSYREKFKKGEEPENFDKEFFRKWYVARGYRGDGPPPKMDPDLQIKTAQRYISIFEKITGKKFKPEKYPLEENITKVLRSKYGKK</sequence>
<dbReference type="NCBIfam" id="NF009251">
    <property type="entry name" value="PRK12607.1"/>
    <property type="match status" value="1"/>
</dbReference>
<proteinExistence type="inferred from homology"/>
<evidence type="ECO:0000256" key="8">
    <source>
        <dbReference type="HAMAP-Rule" id="MF_00137"/>
    </source>
</evidence>
<dbReference type="SUPFAM" id="SSF56104">
    <property type="entry name" value="SAICAR synthase-like"/>
    <property type="match status" value="1"/>
</dbReference>
<evidence type="ECO:0000313" key="11">
    <source>
        <dbReference type="Proteomes" id="UP000177383"/>
    </source>
</evidence>
<evidence type="ECO:0000256" key="7">
    <source>
        <dbReference type="ARBA" id="ARBA00048475"/>
    </source>
</evidence>
<dbReference type="InterPro" id="IPR018236">
    <property type="entry name" value="SAICAR_synthetase_CS"/>
</dbReference>
<dbReference type="EC" id="6.3.2.6" evidence="8"/>
<protein>
    <recommendedName>
        <fullName evidence="8">Phosphoribosylaminoimidazole-succinocarboxamide synthase</fullName>
        <ecNumber evidence="8">6.3.2.6</ecNumber>
    </recommendedName>
    <alternativeName>
        <fullName evidence="8">SAICAR synthetase</fullName>
    </alternativeName>
</protein>
<dbReference type="PANTHER" id="PTHR43700:SF1">
    <property type="entry name" value="PHOSPHORIBOSYLAMINOIMIDAZOLE-SUCCINOCARBOXAMIDE SYNTHASE"/>
    <property type="match status" value="1"/>
</dbReference>
<keyword evidence="4 8" id="KW-0547">Nucleotide-binding</keyword>
<dbReference type="Gene3D" id="3.30.470.20">
    <property type="entry name" value="ATP-grasp fold, B domain"/>
    <property type="match status" value="1"/>
</dbReference>
<comment type="pathway">
    <text evidence="1 8">Purine metabolism; IMP biosynthesis via de novo pathway; 5-amino-1-(5-phospho-D-ribosyl)imidazole-4-carboxamide from 5-amino-1-(5-phospho-D-ribosyl)imidazole-4-carboxylate: step 1/2.</text>
</comment>
<dbReference type="GO" id="GO:0005524">
    <property type="term" value="F:ATP binding"/>
    <property type="evidence" value="ECO:0007669"/>
    <property type="project" value="UniProtKB-KW"/>
</dbReference>
<evidence type="ECO:0000256" key="5">
    <source>
        <dbReference type="ARBA" id="ARBA00022755"/>
    </source>
</evidence>
<keyword evidence="3 8" id="KW-0436">Ligase</keyword>
<evidence type="ECO:0000256" key="6">
    <source>
        <dbReference type="ARBA" id="ARBA00022840"/>
    </source>
</evidence>
<comment type="similarity">
    <text evidence="2 8">Belongs to the SAICAR synthetase family.</text>
</comment>
<dbReference type="Proteomes" id="UP000177383">
    <property type="component" value="Unassembled WGS sequence"/>
</dbReference>
<dbReference type="CDD" id="cd01414">
    <property type="entry name" value="SAICAR_synt_Sc"/>
    <property type="match status" value="1"/>
</dbReference>
<comment type="catalytic activity">
    <reaction evidence="7 8">
        <text>5-amino-1-(5-phospho-D-ribosyl)imidazole-4-carboxylate + L-aspartate + ATP = (2S)-2-[5-amino-1-(5-phospho-beta-D-ribosyl)imidazole-4-carboxamido]succinate + ADP + phosphate + 2 H(+)</text>
        <dbReference type="Rhea" id="RHEA:22628"/>
        <dbReference type="ChEBI" id="CHEBI:15378"/>
        <dbReference type="ChEBI" id="CHEBI:29991"/>
        <dbReference type="ChEBI" id="CHEBI:30616"/>
        <dbReference type="ChEBI" id="CHEBI:43474"/>
        <dbReference type="ChEBI" id="CHEBI:58443"/>
        <dbReference type="ChEBI" id="CHEBI:77657"/>
        <dbReference type="ChEBI" id="CHEBI:456216"/>
        <dbReference type="EC" id="6.3.2.6"/>
    </reaction>
</comment>
<evidence type="ECO:0000313" key="10">
    <source>
        <dbReference type="EMBL" id="OGG13033.1"/>
    </source>
</evidence>
<dbReference type="UniPathway" id="UPA00074">
    <property type="reaction ID" value="UER00131"/>
</dbReference>
<dbReference type="NCBIfam" id="NF010568">
    <property type="entry name" value="PRK13961.1"/>
    <property type="match status" value="1"/>
</dbReference>
<evidence type="ECO:0000256" key="1">
    <source>
        <dbReference type="ARBA" id="ARBA00004672"/>
    </source>
</evidence>
<keyword evidence="5 8" id="KW-0658">Purine biosynthesis</keyword>
<name>A0A1F5ZKX8_9BACT</name>
<comment type="caution">
    <text evidence="10">The sequence shown here is derived from an EMBL/GenBank/DDBJ whole genome shotgun (WGS) entry which is preliminary data.</text>
</comment>
<dbReference type="AlphaFoldDB" id="A0A1F5ZKX8"/>
<dbReference type="Gene3D" id="3.30.200.20">
    <property type="entry name" value="Phosphorylase Kinase, domain 1"/>
    <property type="match status" value="1"/>
</dbReference>